<dbReference type="OrthoDB" id="9803035at2"/>
<dbReference type="RefSeq" id="WP_013778412.1">
    <property type="nucleotide sequence ID" value="NC_015519.1"/>
</dbReference>
<dbReference type="Pfam" id="PF01553">
    <property type="entry name" value="Acyltransferase"/>
    <property type="match status" value="1"/>
</dbReference>
<feature type="domain" description="Phospholipid/glycerol acyltransferase" evidence="3">
    <location>
        <begin position="34"/>
        <end position="147"/>
    </location>
</feature>
<keyword evidence="2 4" id="KW-0012">Acyltransferase</keyword>
<evidence type="ECO:0000259" key="3">
    <source>
        <dbReference type="SMART" id="SM00563"/>
    </source>
</evidence>
<reference evidence="5" key="1">
    <citation type="journal article" date="2013" name="Genome Announc.">
        <title>First genome sequence of a syntrophic acetate-oxidizing bacterium, Tepidanaerobacter acetatoxydans strain Re1.</title>
        <authorList>
            <person name="Manzoor S."/>
            <person name="Bongcam-Rudloff E."/>
            <person name="Schnurer A."/>
            <person name="Muller B."/>
        </authorList>
    </citation>
    <scope>NUCLEOTIDE SEQUENCE [LARGE SCALE GENOMIC DNA]</scope>
    <source>
        <strain evidence="5">Re1</strain>
    </source>
</reference>
<proteinExistence type="predicted"/>
<keyword evidence="1 4" id="KW-0808">Transferase</keyword>
<dbReference type="InterPro" id="IPR002123">
    <property type="entry name" value="Plipid/glycerol_acylTrfase"/>
</dbReference>
<dbReference type="AlphaFoldDB" id="F4LUW3"/>
<keyword evidence="5" id="KW-1185">Reference proteome</keyword>
<sequence length="198" mass="22510">MFYNIVKFICNIVLHILFKIRLYGIDDFPQEGAVIVYSNHKSMWDPVIIGCLLRRPIFFMAKEELFKNPIVGFVIKNLNAFPVKRGMPDRKAIKKALEVLNKKQVLGIFPEGTRSKDGRLQDPEPGVALLAAKSEDVALVPVAIKDNYKWFSTIDVIFGKPTKFDAYHKKGEKMNSQELKEISTAIFAEVSKLMSMSL</sequence>
<dbReference type="PANTHER" id="PTHR10434">
    <property type="entry name" value="1-ACYL-SN-GLYCEROL-3-PHOSPHATE ACYLTRANSFERASE"/>
    <property type="match status" value="1"/>
</dbReference>
<dbReference type="CDD" id="cd07989">
    <property type="entry name" value="LPLAT_AGPAT-like"/>
    <property type="match status" value="1"/>
</dbReference>
<dbReference type="SUPFAM" id="SSF69593">
    <property type="entry name" value="Glycerol-3-phosphate (1)-acyltransferase"/>
    <property type="match status" value="1"/>
</dbReference>
<dbReference type="Proteomes" id="UP000010802">
    <property type="component" value="Chromosome"/>
</dbReference>
<dbReference type="KEGG" id="tep:TepRe1_1343"/>
<evidence type="ECO:0000256" key="1">
    <source>
        <dbReference type="ARBA" id="ARBA00022679"/>
    </source>
</evidence>
<dbReference type="KEGG" id="tae:TepiRe1_1455"/>
<evidence type="ECO:0000256" key="2">
    <source>
        <dbReference type="ARBA" id="ARBA00023315"/>
    </source>
</evidence>
<dbReference type="SMART" id="SM00563">
    <property type="entry name" value="PlsC"/>
    <property type="match status" value="1"/>
</dbReference>
<dbReference type="PANTHER" id="PTHR10434:SF11">
    <property type="entry name" value="1-ACYL-SN-GLYCEROL-3-PHOSPHATE ACYLTRANSFERASE"/>
    <property type="match status" value="1"/>
</dbReference>
<organism evidence="4 5">
    <name type="scientific">Tepidanaerobacter acetatoxydans (strain DSM 21804 / JCM 16047 / Re1)</name>
    <dbReference type="NCBI Taxonomy" id="1209989"/>
    <lineage>
        <taxon>Bacteria</taxon>
        <taxon>Bacillati</taxon>
        <taxon>Bacillota</taxon>
        <taxon>Clostridia</taxon>
        <taxon>Thermosediminibacterales</taxon>
        <taxon>Tepidanaerobacteraceae</taxon>
        <taxon>Tepidanaerobacter</taxon>
    </lineage>
</organism>
<dbReference type="eggNOG" id="COG0204">
    <property type="taxonomic scope" value="Bacteria"/>
</dbReference>
<dbReference type="EMBL" id="HF563609">
    <property type="protein sequence ID" value="CDI40698.1"/>
    <property type="molecule type" value="Genomic_DNA"/>
</dbReference>
<gene>
    <name evidence="4" type="ordered locus">TEPIRE1_1455</name>
</gene>
<evidence type="ECO:0000313" key="4">
    <source>
        <dbReference type="EMBL" id="CDI40698.1"/>
    </source>
</evidence>
<protein>
    <submittedName>
        <fullName evidence="4">Phospholipid/glycerol acyltransferase</fullName>
    </submittedName>
</protein>
<dbReference type="STRING" id="1209989.TepRe1_1343"/>
<dbReference type="GO" id="GO:0006654">
    <property type="term" value="P:phosphatidic acid biosynthetic process"/>
    <property type="evidence" value="ECO:0007669"/>
    <property type="project" value="TreeGrafter"/>
</dbReference>
<name>F4LUW3_TEPAE</name>
<dbReference type="GO" id="GO:0003841">
    <property type="term" value="F:1-acylglycerol-3-phosphate O-acyltransferase activity"/>
    <property type="evidence" value="ECO:0007669"/>
    <property type="project" value="TreeGrafter"/>
</dbReference>
<evidence type="ECO:0000313" key="5">
    <source>
        <dbReference type="Proteomes" id="UP000010802"/>
    </source>
</evidence>
<dbReference type="HOGENOM" id="CLU_027938_4_5_9"/>
<accession>F4LUW3</accession>